<evidence type="ECO:0000256" key="1">
    <source>
        <dbReference type="SAM" id="Phobius"/>
    </source>
</evidence>
<dbReference type="eggNOG" id="COG1566">
    <property type="taxonomic scope" value="Bacteria"/>
</dbReference>
<feature type="transmembrane region" description="Helical" evidence="1">
    <location>
        <begin position="264"/>
        <end position="284"/>
    </location>
</feature>
<comment type="caution">
    <text evidence="2">The sequence shown here is derived from an EMBL/GenBank/DDBJ whole genome shotgun (WGS) entry which is preliminary data.</text>
</comment>
<gene>
    <name evidence="2" type="ORF">A10D4_05262</name>
</gene>
<proteinExistence type="predicted"/>
<dbReference type="Pfam" id="PF12412">
    <property type="entry name" value="DUF3667"/>
    <property type="match status" value="1"/>
</dbReference>
<dbReference type="EMBL" id="AMRG01000005">
    <property type="protein sequence ID" value="EKE84450.1"/>
    <property type="molecule type" value="Genomic_DNA"/>
</dbReference>
<feature type="transmembrane region" description="Helical" evidence="1">
    <location>
        <begin position="221"/>
        <end position="243"/>
    </location>
</feature>
<feature type="transmembrane region" description="Helical" evidence="1">
    <location>
        <begin position="155"/>
        <end position="175"/>
    </location>
</feature>
<name>K2L3K8_9GAMM</name>
<accession>K2L3K8</accession>
<keyword evidence="1" id="KW-0812">Transmembrane</keyword>
<keyword evidence="1" id="KW-1133">Transmembrane helix</keyword>
<keyword evidence="1" id="KW-0472">Membrane</keyword>
<protein>
    <submittedName>
        <fullName evidence="2">Zn-ribbon domain-containing protein</fullName>
    </submittedName>
</protein>
<organism evidence="2 3">
    <name type="scientific">Idiomarina xiamenensis 10-D-4</name>
    <dbReference type="NCBI Taxonomy" id="740709"/>
    <lineage>
        <taxon>Bacteria</taxon>
        <taxon>Pseudomonadati</taxon>
        <taxon>Pseudomonadota</taxon>
        <taxon>Gammaproteobacteria</taxon>
        <taxon>Alteromonadales</taxon>
        <taxon>Idiomarinaceae</taxon>
        <taxon>Idiomarina</taxon>
    </lineage>
</organism>
<feature type="transmembrane region" description="Helical" evidence="1">
    <location>
        <begin position="187"/>
        <end position="209"/>
    </location>
</feature>
<dbReference type="RefSeq" id="WP_008488183.1">
    <property type="nucleotide sequence ID" value="NZ_AMRG01000005.1"/>
</dbReference>
<reference evidence="2 3" key="1">
    <citation type="journal article" date="2012" name="J. Bacteriol.">
        <title>Genome Sequence of Idiomarina xiamenensis Type Strain 10-D-4.</title>
        <authorList>
            <person name="Lai Q."/>
            <person name="Wang L."/>
            <person name="Wang W."/>
            <person name="Shao Z."/>
        </authorList>
    </citation>
    <scope>NUCLEOTIDE SEQUENCE [LARGE SCALE GENOMIC DNA]</scope>
    <source>
        <strain evidence="2 3">10-D-4</strain>
    </source>
</reference>
<dbReference type="OrthoDB" id="9111327at2"/>
<feature type="transmembrane region" description="Helical" evidence="1">
    <location>
        <begin position="79"/>
        <end position="97"/>
    </location>
</feature>
<dbReference type="Proteomes" id="UP000014115">
    <property type="component" value="Unassembled WGS sequence"/>
</dbReference>
<dbReference type="AlphaFoldDB" id="K2L3K8"/>
<keyword evidence="3" id="KW-1185">Reference proteome</keyword>
<dbReference type="PATRIC" id="fig|740709.3.peg.1073"/>
<evidence type="ECO:0000313" key="3">
    <source>
        <dbReference type="Proteomes" id="UP000014115"/>
    </source>
</evidence>
<evidence type="ECO:0000313" key="2">
    <source>
        <dbReference type="EMBL" id="EKE84450.1"/>
    </source>
</evidence>
<dbReference type="InterPro" id="IPR022134">
    <property type="entry name" value="DUF3667"/>
</dbReference>
<sequence length="286" mass="33038">MDATCRNCGTPLQGEYCHHCGQPDRQYLRNILYAIGDLFGEIGHWDSRVSRTLKAVIFSPGRLSLAFKQGQLARYVPPLRLYFFTSLIVFLMLSVVFDIDQISVNQQQKNLTAEEIRQSDFRLDFLDDEAQVTFDERVAYLANNPKLLIKRVFSLAPQVLLCMLPIFALLLKLFYIRRHHYYIEHLVVALHSHTFLLLTILTITLFGSAGEYLAQQQELTWLQNALNFAVTILVGWLPIYMLLTQKRYYQQGWLKTIVKYGLIFVCYNLLLSCAFIALIVWGVVTA</sequence>
<dbReference type="STRING" id="740709.A10D4_05262"/>